<dbReference type="InterPro" id="IPR009078">
    <property type="entry name" value="Ferritin-like_SF"/>
</dbReference>
<gene>
    <name evidence="1" type="ORF">MNBD_GAMMA22-611</name>
</gene>
<proteinExistence type="predicted"/>
<dbReference type="PANTHER" id="PTHR42782">
    <property type="entry name" value="SI:CH73-314G15.3"/>
    <property type="match status" value="1"/>
</dbReference>
<sequence length="272" mass="31636">MSDKIEQVTVFYATYQALIECDIKTKCQLATNLYQDIQHDKFSYQHDSADIPDKLEKPGLPDAVELVMPQKLTNRSVHNKEGHAALIHSICHIEFNAINLALDAVYRFRDMPKQYYEDWLKVAAEEAYHYTILEQHLMSLDYHYGDFKAHNGLWRMALETAHDPLIRMALVPRVLEARGLDVTPSIVKKLHYIKDNEAIRILDIIFQDEIGHVAIGTKWFHFLCDERKVDRHETFLALMNQYLKGKIHGPYHQDARKKAGFTDAELQYLQGL</sequence>
<dbReference type="SUPFAM" id="SSF47240">
    <property type="entry name" value="Ferritin-like"/>
    <property type="match status" value="1"/>
</dbReference>
<dbReference type="PIRSF" id="PIRSF012318">
    <property type="entry name" value="UCP012318"/>
    <property type="match status" value="1"/>
</dbReference>
<dbReference type="CDD" id="cd00657">
    <property type="entry name" value="Ferritin_like"/>
    <property type="match status" value="1"/>
</dbReference>
<accession>A0A3B1A4E5</accession>
<organism evidence="1">
    <name type="scientific">hydrothermal vent metagenome</name>
    <dbReference type="NCBI Taxonomy" id="652676"/>
    <lineage>
        <taxon>unclassified sequences</taxon>
        <taxon>metagenomes</taxon>
        <taxon>ecological metagenomes</taxon>
    </lineage>
</organism>
<dbReference type="AlphaFoldDB" id="A0A3B1A4E5"/>
<dbReference type="PANTHER" id="PTHR42782:SF4">
    <property type="entry name" value="DUF455 DOMAIN-CONTAINING PROTEIN"/>
    <property type="match status" value="1"/>
</dbReference>
<dbReference type="InterPro" id="IPR007402">
    <property type="entry name" value="DUF455"/>
</dbReference>
<reference evidence="1" key="1">
    <citation type="submission" date="2018-06" db="EMBL/GenBank/DDBJ databases">
        <authorList>
            <person name="Zhirakovskaya E."/>
        </authorList>
    </citation>
    <scope>NUCLEOTIDE SEQUENCE</scope>
</reference>
<protein>
    <submittedName>
        <fullName evidence="1">FIG00005326: uncharacterized protein</fullName>
    </submittedName>
</protein>
<dbReference type="InterPro" id="IPR011197">
    <property type="entry name" value="UCP012318"/>
</dbReference>
<evidence type="ECO:0000313" key="1">
    <source>
        <dbReference type="EMBL" id="VAW93069.1"/>
    </source>
</evidence>
<dbReference type="Pfam" id="PF04305">
    <property type="entry name" value="DUF455"/>
    <property type="match status" value="1"/>
</dbReference>
<dbReference type="EMBL" id="UOFS01000013">
    <property type="protein sequence ID" value="VAW93069.1"/>
    <property type="molecule type" value="Genomic_DNA"/>
</dbReference>
<name>A0A3B1A4E5_9ZZZZ</name>